<dbReference type="SUPFAM" id="SSF102405">
    <property type="entry name" value="MCP/YpsA-like"/>
    <property type="match status" value="1"/>
</dbReference>
<accession>A0A7W7GRB3</accession>
<reference evidence="1 2" key="1">
    <citation type="submission" date="2020-08" db="EMBL/GenBank/DDBJ databases">
        <title>Sequencing the genomes of 1000 actinobacteria strains.</title>
        <authorList>
            <person name="Klenk H.-P."/>
        </authorList>
    </citation>
    <scope>NUCLEOTIDE SEQUENCE [LARGE SCALE GENOMIC DNA]</scope>
    <source>
        <strain evidence="1 2">DSM 45809</strain>
    </source>
</reference>
<gene>
    <name evidence="1" type="ORF">BJY16_000340</name>
</gene>
<evidence type="ECO:0000313" key="2">
    <source>
        <dbReference type="Proteomes" id="UP000546162"/>
    </source>
</evidence>
<protein>
    <submittedName>
        <fullName evidence="1">Uncharacterized protein</fullName>
    </submittedName>
</protein>
<keyword evidence="2" id="KW-1185">Reference proteome</keyword>
<name>A0A7W7GRB3_9ACTN</name>
<dbReference type="AlphaFoldDB" id="A0A7W7GRB3"/>
<sequence>MIRIGVTGHIRLEPSARRLIYRELVKELRAHKGVHGVTCLAEGADRIFAEAVRACRGTFEAVLPVPEHSAAPENDRDLCALLRHATDVTRLTVPGPPEGCYEAASREVVERCDLLIAVWDGSGVGLRGGTAETVAWAVARGKQVRRVWPAGARRSALSAVPLPVG</sequence>
<comment type="caution">
    <text evidence="1">The sequence shown here is derived from an EMBL/GenBank/DDBJ whole genome shotgun (WGS) entry which is preliminary data.</text>
</comment>
<dbReference type="RefSeq" id="WP_185037374.1">
    <property type="nucleotide sequence ID" value="NZ_BAABFG010000005.1"/>
</dbReference>
<dbReference type="EMBL" id="JACHNB010000001">
    <property type="protein sequence ID" value="MBB4736881.1"/>
    <property type="molecule type" value="Genomic_DNA"/>
</dbReference>
<evidence type="ECO:0000313" key="1">
    <source>
        <dbReference type="EMBL" id="MBB4736881.1"/>
    </source>
</evidence>
<dbReference type="Proteomes" id="UP000546162">
    <property type="component" value="Unassembled WGS sequence"/>
</dbReference>
<dbReference type="Gene3D" id="3.40.50.450">
    <property type="match status" value="1"/>
</dbReference>
<organism evidence="1 2">
    <name type="scientific">Actinoplanes octamycinicus</name>
    <dbReference type="NCBI Taxonomy" id="135948"/>
    <lineage>
        <taxon>Bacteria</taxon>
        <taxon>Bacillati</taxon>
        <taxon>Actinomycetota</taxon>
        <taxon>Actinomycetes</taxon>
        <taxon>Micromonosporales</taxon>
        <taxon>Micromonosporaceae</taxon>
        <taxon>Actinoplanes</taxon>
    </lineage>
</organism>
<proteinExistence type="predicted"/>